<dbReference type="InterPro" id="IPR006751">
    <property type="entry name" value="TAFII55_prot_cons_reg"/>
</dbReference>
<keyword evidence="6 7" id="KW-0326">Glycosidase</keyword>
<dbReference type="OrthoDB" id="153872at2759"/>
<reference evidence="11 12" key="1">
    <citation type="submission" date="2018-04" db="EMBL/GenBank/DDBJ databases">
        <title>The genome of golden apple snail Pomacea canaliculata provides insight into stress tolerance and invasive adaptation.</title>
        <authorList>
            <person name="Liu C."/>
            <person name="Liu B."/>
            <person name="Ren Y."/>
            <person name="Zhang Y."/>
            <person name="Wang H."/>
            <person name="Li S."/>
            <person name="Jiang F."/>
            <person name="Yin L."/>
            <person name="Zhang G."/>
            <person name="Qian W."/>
            <person name="Fan W."/>
        </authorList>
    </citation>
    <scope>NUCLEOTIDE SEQUENCE [LARGE SCALE GENOMIC DNA]</scope>
    <source>
        <strain evidence="11">SZHN2017</strain>
        <tissue evidence="11">Muscle</tissue>
    </source>
</reference>
<comment type="caution">
    <text evidence="11">The sequence shown here is derived from an EMBL/GenBank/DDBJ whole genome shotgun (WGS) entry which is preliminary data.</text>
</comment>
<evidence type="ECO:0000256" key="7">
    <source>
        <dbReference type="RuleBase" id="RU361168"/>
    </source>
</evidence>
<sequence length="683" mass="77592">MADRMVSDGYKDAGYEYVHIDDCWAASKRDDSGRLQADPVRFPSGIKALADYVHARGLKLGIYTDIGYATCMNLPGSEFYMQTDANTFAEWGIDLVKTDGCYADFHEMDVSYPTFGFFLNKTGRPMVYCCSWVAAQVVHQIKPNYQKVRQYCNVWRQYWDVQDSWQNVLNIIDFYGNNAGDFANFSGPGGFSDPDELIVGDFGLSYYQQKAQFGLWAMLASPLFMSVDLRTINPQAKSILLNKRVIAINQDPLGQQAVRLYEVPGSVSVWVKALYNKGSFAVAFLNKDDQGTPAYFKISLGDLGLTNLNGYNVTDEFEGTSIGIFKPTETFYNHFRKMSAKAVPKKKEGGSDTFFDLEQQFILRLPPGPAEDLRQDVQSGTPLLKDKLSIELESDMRHGRVRYDNYIFNAKLVDLPCVVESLKTVDKKTFYKTADICQMLVCSTEDEVNVEDTDSPKKKDKDKKFLWNHGITPPLKNVRKRRFRKTLKKKYMDQPELEKEVRRLFRYDAEAIDVKWEVLTEDEKPLSDSGQTSGHIQASGTVSNADGTLRRQDTSGLDVASFFGELSSSDDEKDLNIMDSGEDDASRGPFMQQIGEASMDRPASESQDMGGDADTEDLQEKLSELVQQLEEIREKRLEMEAQMAEEDNDLMRDKLREDLERFLQEESQKEQEYEILSAMLNQG</sequence>
<dbReference type="GO" id="GO:0004557">
    <property type="term" value="F:alpha-galactosidase activity"/>
    <property type="evidence" value="ECO:0007669"/>
    <property type="project" value="UniProtKB-EC"/>
</dbReference>
<dbReference type="InterPro" id="IPR000111">
    <property type="entry name" value="Glyco_hydro_27/36_CS"/>
</dbReference>
<dbReference type="CDD" id="cd08047">
    <property type="entry name" value="TAF7"/>
    <property type="match status" value="1"/>
</dbReference>
<name>A0A2T7PNT9_POMCA</name>
<dbReference type="Pfam" id="PF04658">
    <property type="entry name" value="TAFII55_N"/>
    <property type="match status" value="1"/>
</dbReference>
<dbReference type="PANTHER" id="PTHR11452:SF83">
    <property type="entry name" value="ALPHA-GALACTOSIDASE"/>
    <property type="match status" value="1"/>
</dbReference>
<comment type="subunit">
    <text evidence="7">Homodimer.</text>
</comment>
<dbReference type="Pfam" id="PF16499">
    <property type="entry name" value="Melibiase_2"/>
    <property type="match status" value="1"/>
</dbReference>
<dbReference type="GO" id="GO:0009311">
    <property type="term" value="P:oligosaccharide metabolic process"/>
    <property type="evidence" value="ECO:0007669"/>
    <property type="project" value="TreeGrafter"/>
</dbReference>
<evidence type="ECO:0000256" key="4">
    <source>
        <dbReference type="ARBA" id="ARBA00022729"/>
    </source>
</evidence>
<keyword evidence="8" id="KW-0175">Coiled coil</keyword>
<dbReference type="Pfam" id="PF17801">
    <property type="entry name" value="Melibiase_C"/>
    <property type="match status" value="1"/>
</dbReference>
<dbReference type="InterPro" id="IPR041233">
    <property type="entry name" value="Melibiase_C"/>
</dbReference>
<feature type="compositionally biased region" description="Polar residues" evidence="9">
    <location>
        <begin position="528"/>
        <end position="546"/>
    </location>
</feature>
<dbReference type="Gene3D" id="3.20.20.70">
    <property type="entry name" value="Aldolase class I"/>
    <property type="match status" value="1"/>
</dbReference>
<evidence type="ECO:0000256" key="1">
    <source>
        <dbReference type="ARBA" id="ARBA00001255"/>
    </source>
</evidence>
<evidence type="ECO:0000256" key="6">
    <source>
        <dbReference type="ARBA" id="ARBA00023295"/>
    </source>
</evidence>
<gene>
    <name evidence="11" type="ORF">C0Q70_06318</name>
</gene>
<evidence type="ECO:0000256" key="2">
    <source>
        <dbReference type="ARBA" id="ARBA00009743"/>
    </source>
</evidence>
<dbReference type="InterPro" id="IPR017853">
    <property type="entry name" value="GH"/>
</dbReference>
<evidence type="ECO:0000256" key="8">
    <source>
        <dbReference type="SAM" id="Coils"/>
    </source>
</evidence>
<dbReference type="FunFam" id="3.20.20.70:FF:000197">
    <property type="entry name" value="Alpha-galactosidase"/>
    <property type="match status" value="1"/>
</dbReference>
<dbReference type="PRINTS" id="PR00740">
    <property type="entry name" value="GLHYDRLASE27"/>
</dbReference>
<keyword evidence="12" id="KW-1185">Reference proteome</keyword>
<dbReference type="EC" id="3.2.1.-" evidence="7"/>
<protein>
    <recommendedName>
        <fullName evidence="3 7">Alpha-galactosidase</fullName>
        <ecNumber evidence="7">3.2.1.-</ecNumber>
    </recommendedName>
</protein>
<dbReference type="SUPFAM" id="SSF51011">
    <property type="entry name" value="Glycosyl hydrolase domain"/>
    <property type="match status" value="1"/>
</dbReference>
<keyword evidence="4" id="KW-0732">Signal</keyword>
<feature type="domain" description="TAFII55 protein conserved region" evidence="10">
    <location>
        <begin position="357"/>
        <end position="513"/>
    </location>
</feature>
<evidence type="ECO:0000313" key="12">
    <source>
        <dbReference type="Proteomes" id="UP000245119"/>
    </source>
</evidence>
<evidence type="ECO:0000256" key="9">
    <source>
        <dbReference type="SAM" id="MobiDB-lite"/>
    </source>
</evidence>
<dbReference type="SUPFAM" id="SSF51445">
    <property type="entry name" value="(Trans)glycosidases"/>
    <property type="match status" value="1"/>
</dbReference>
<dbReference type="InterPro" id="IPR002241">
    <property type="entry name" value="Glyco_hydro_27"/>
</dbReference>
<evidence type="ECO:0000256" key="3">
    <source>
        <dbReference type="ARBA" id="ARBA00012755"/>
    </source>
</evidence>
<feature type="region of interest" description="Disordered" evidence="9">
    <location>
        <begin position="522"/>
        <end position="550"/>
    </location>
</feature>
<dbReference type="SMART" id="SM01370">
    <property type="entry name" value="TAFII55_N"/>
    <property type="match status" value="1"/>
</dbReference>
<dbReference type="GO" id="GO:0005669">
    <property type="term" value="C:transcription factor TFIID complex"/>
    <property type="evidence" value="ECO:0007669"/>
    <property type="project" value="InterPro"/>
</dbReference>
<dbReference type="CDD" id="cd14792">
    <property type="entry name" value="GH27"/>
    <property type="match status" value="1"/>
</dbReference>
<dbReference type="InterPro" id="IPR013785">
    <property type="entry name" value="Aldolase_TIM"/>
</dbReference>
<comment type="catalytic activity">
    <reaction evidence="1">
        <text>Hydrolysis of terminal, non-reducing alpha-D-galactose residues in alpha-D-galactosides, including galactose oligosaccharides, galactomannans and galactolipids.</text>
        <dbReference type="EC" id="3.2.1.22"/>
    </reaction>
</comment>
<dbReference type="Proteomes" id="UP000245119">
    <property type="component" value="Linkage Group LG3"/>
</dbReference>
<keyword evidence="5 7" id="KW-0378">Hydrolase</keyword>
<dbReference type="GO" id="GO:0006367">
    <property type="term" value="P:transcription initiation at RNA polymerase II promoter"/>
    <property type="evidence" value="ECO:0007669"/>
    <property type="project" value="InterPro"/>
</dbReference>
<evidence type="ECO:0000259" key="10">
    <source>
        <dbReference type="SMART" id="SM01370"/>
    </source>
</evidence>
<evidence type="ECO:0000256" key="5">
    <source>
        <dbReference type="ARBA" id="ARBA00022801"/>
    </source>
</evidence>
<feature type="region of interest" description="Disordered" evidence="9">
    <location>
        <begin position="570"/>
        <end position="589"/>
    </location>
</feature>
<dbReference type="AlphaFoldDB" id="A0A2T7PNT9"/>
<keyword evidence="7" id="KW-1015">Disulfide bond</keyword>
<proteinExistence type="inferred from homology"/>
<dbReference type="GO" id="GO:0005737">
    <property type="term" value="C:cytoplasm"/>
    <property type="evidence" value="ECO:0007669"/>
    <property type="project" value="TreeGrafter"/>
</dbReference>
<accession>A0A2T7PNT9</accession>
<comment type="similarity">
    <text evidence="2 7">Belongs to the glycosyl hydrolase 27 family.</text>
</comment>
<dbReference type="PROSITE" id="PS00512">
    <property type="entry name" value="ALPHA_GALACTOSIDASE"/>
    <property type="match status" value="1"/>
</dbReference>
<organism evidence="11 12">
    <name type="scientific">Pomacea canaliculata</name>
    <name type="common">Golden apple snail</name>
    <dbReference type="NCBI Taxonomy" id="400727"/>
    <lineage>
        <taxon>Eukaryota</taxon>
        <taxon>Metazoa</taxon>
        <taxon>Spiralia</taxon>
        <taxon>Lophotrochozoa</taxon>
        <taxon>Mollusca</taxon>
        <taxon>Gastropoda</taxon>
        <taxon>Caenogastropoda</taxon>
        <taxon>Architaenioglossa</taxon>
        <taxon>Ampullarioidea</taxon>
        <taxon>Ampullariidae</taxon>
        <taxon>Pomacea</taxon>
    </lineage>
</organism>
<dbReference type="EMBL" id="PZQS01000003">
    <property type="protein sequence ID" value="PVD35037.1"/>
    <property type="molecule type" value="Genomic_DNA"/>
</dbReference>
<dbReference type="PANTHER" id="PTHR11452">
    <property type="entry name" value="ALPHA-GALACTOSIDASE/ALPHA-N-ACETYLGALACTOSAMINIDASE"/>
    <property type="match status" value="1"/>
</dbReference>
<dbReference type="InterPro" id="IPR013780">
    <property type="entry name" value="Glyco_hydro_b"/>
</dbReference>
<feature type="coiled-coil region" evidence="8">
    <location>
        <begin position="615"/>
        <end position="672"/>
    </location>
</feature>
<dbReference type="STRING" id="400727.A0A2T7PNT9"/>
<dbReference type="GO" id="GO:0016139">
    <property type="term" value="P:glycoside catabolic process"/>
    <property type="evidence" value="ECO:0007669"/>
    <property type="project" value="TreeGrafter"/>
</dbReference>
<dbReference type="Gene3D" id="2.60.40.1180">
    <property type="entry name" value="Golgi alpha-mannosidase II"/>
    <property type="match status" value="1"/>
</dbReference>
<evidence type="ECO:0000313" key="11">
    <source>
        <dbReference type="EMBL" id="PVD35037.1"/>
    </source>
</evidence>